<reference evidence="1" key="1">
    <citation type="submission" date="2014-09" db="EMBL/GenBank/DDBJ databases">
        <authorList>
            <person name="Magalhaes I.L.F."/>
            <person name="Oliveira U."/>
            <person name="Santos F.R."/>
            <person name="Vidigal T.H.D.A."/>
            <person name="Brescovit A.D."/>
            <person name="Santos A.J."/>
        </authorList>
    </citation>
    <scope>NUCLEOTIDE SEQUENCE</scope>
    <source>
        <tissue evidence="1">Shoot tissue taken approximately 20 cm above the soil surface</tissue>
    </source>
</reference>
<sequence>MIFIVCTEISCLMSKFFFLYACSRFCSSQGPMPLACQLGLTSRCY</sequence>
<proteinExistence type="predicted"/>
<organism evidence="1">
    <name type="scientific">Arundo donax</name>
    <name type="common">Giant reed</name>
    <name type="synonym">Donax arundinaceus</name>
    <dbReference type="NCBI Taxonomy" id="35708"/>
    <lineage>
        <taxon>Eukaryota</taxon>
        <taxon>Viridiplantae</taxon>
        <taxon>Streptophyta</taxon>
        <taxon>Embryophyta</taxon>
        <taxon>Tracheophyta</taxon>
        <taxon>Spermatophyta</taxon>
        <taxon>Magnoliopsida</taxon>
        <taxon>Liliopsida</taxon>
        <taxon>Poales</taxon>
        <taxon>Poaceae</taxon>
        <taxon>PACMAD clade</taxon>
        <taxon>Arundinoideae</taxon>
        <taxon>Arundineae</taxon>
        <taxon>Arundo</taxon>
    </lineage>
</organism>
<name>A0A0A9H7X1_ARUDO</name>
<evidence type="ECO:0000313" key="1">
    <source>
        <dbReference type="EMBL" id="JAE30946.1"/>
    </source>
</evidence>
<dbReference type="EMBL" id="GBRH01166950">
    <property type="protein sequence ID" value="JAE30946.1"/>
    <property type="molecule type" value="Transcribed_RNA"/>
</dbReference>
<protein>
    <submittedName>
        <fullName evidence="1">Uncharacterized protein</fullName>
    </submittedName>
</protein>
<reference evidence="1" key="2">
    <citation type="journal article" date="2015" name="Data Brief">
        <title>Shoot transcriptome of the giant reed, Arundo donax.</title>
        <authorList>
            <person name="Barrero R.A."/>
            <person name="Guerrero F.D."/>
            <person name="Moolhuijzen P."/>
            <person name="Goolsby J.A."/>
            <person name="Tidwell J."/>
            <person name="Bellgard S.E."/>
            <person name="Bellgard M.I."/>
        </authorList>
    </citation>
    <scope>NUCLEOTIDE SEQUENCE</scope>
    <source>
        <tissue evidence="1">Shoot tissue taken approximately 20 cm above the soil surface</tissue>
    </source>
</reference>
<dbReference type="AlphaFoldDB" id="A0A0A9H7X1"/>
<accession>A0A0A9H7X1</accession>